<dbReference type="GO" id="GO:0000139">
    <property type="term" value="C:Golgi membrane"/>
    <property type="evidence" value="ECO:0007669"/>
    <property type="project" value="UniProtKB-SubCell"/>
</dbReference>
<dbReference type="InterPro" id="IPR038578">
    <property type="entry name" value="GT29-like_sf"/>
</dbReference>
<keyword evidence="7" id="KW-1133">Transmembrane helix</keyword>
<organism evidence="13 14">
    <name type="scientific">Notechis scutatus</name>
    <name type="common">mainland tiger snake</name>
    <dbReference type="NCBI Taxonomy" id="8663"/>
    <lineage>
        <taxon>Eukaryota</taxon>
        <taxon>Metazoa</taxon>
        <taxon>Chordata</taxon>
        <taxon>Craniata</taxon>
        <taxon>Vertebrata</taxon>
        <taxon>Euteleostomi</taxon>
        <taxon>Lepidosauria</taxon>
        <taxon>Squamata</taxon>
        <taxon>Bifurcata</taxon>
        <taxon>Unidentata</taxon>
        <taxon>Episquamata</taxon>
        <taxon>Toxicofera</taxon>
        <taxon>Serpentes</taxon>
        <taxon>Colubroidea</taxon>
        <taxon>Elapidae</taxon>
        <taxon>Hydrophiinae</taxon>
        <taxon>Notechis</taxon>
    </lineage>
</organism>
<proteinExistence type="inferred from homology"/>
<keyword evidence="3" id="KW-0328">Glycosyltransferase</keyword>
<dbReference type="InterPro" id="IPR001675">
    <property type="entry name" value="Glyco_trans_29"/>
</dbReference>
<evidence type="ECO:0000256" key="7">
    <source>
        <dbReference type="ARBA" id="ARBA00022989"/>
    </source>
</evidence>
<evidence type="ECO:0000256" key="6">
    <source>
        <dbReference type="ARBA" id="ARBA00022968"/>
    </source>
</evidence>
<keyword evidence="6" id="KW-0735">Signal-anchor</keyword>
<dbReference type="InterPro" id="IPR050943">
    <property type="entry name" value="Glycosyltr_29_Sialyltrsf"/>
</dbReference>
<evidence type="ECO:0000256" key="3">
    <source>
        <dbReference type="ARBA" id="ARBA00022676"/>
    </source>
</evidence>
<evidence type="ECO:0000313" key="14">
    <source>
        <dbReference type="RefSeq" id="XP_026539737.1"/>
    </source>
</evidence>
<evidence type="ECO:0000256" key="1">
    <source>
        <dbReference type="ARBA" id="ARBA00004323"/>
    </source>
</evidence>
<dbReference type="PANTHER" id="PTHR11987:SF29">
    <property type="entry name" value="ALPHA-2,8-SIALYLTRANSFERASE 8F"/>
    <property type="match status" value="1"/>
</dbReference>
<keyword evidence="8" id="KW-0333">Golgi apparatus</keyword>
<dbReference type="GO" id="GO:0009311">
    <property type="term" value="P:oligosaccharide metabolic process"/>
    <property type="evidence" value="ECO:0007669"/>
    <property type="project" value="TreeGrafter"/>
</dbReference>
<dbReference type="PANTHER" id="PTHR11987">
    <property type="entry name" value="ALPHA-2,8-SIALYLTRANSFERASE"/>
    <property type="match status" value="1"/>
</dbReference>
<keyword evidence="11" id="KW-0325">Glycoprotein</keyword>
<sequence>MASLESAEDQKPLFKIGKYPTDEVLKWQLMLIQQCPWKRNATAVMQYRKELGQCCNASRLLVLTKKNAPLGSIIRFDGDSYKNITVDARLRNILLKRFPLAGTRYSKCAVIGNGGILQGSRCGQKIDQADFVIRFNLPPLNTTEDVGTKTHLVTINPSIFHIRFQDLRDPPTAFIEVLQAYQNALFLIPALSFNYHLTIAYRAVNIMKDCGLAHRAFFLHPCYLAALNKYWKLKGMKETRLTTGFMFTSLALEFCDNISLYGFWPFPYDLTGKPLNHHYYDNVLPHPSIHNMSEEFSRYLNMYAQGVLRIQLGKCQ</sequence>
<comment type="subcellular location">
    <subcellularLocation>
        <location evidence="1">Golgi apparatus membrane</location>
        <topology evidence="1">Single-pass type II membrane protein</topology>
    </subcellularLocation>
</comment>
<evidence type="ECO:0000256" key="10">
    <source>
        <dbReference type="ARBA" id="ARBA00023157"/>
    </source>
</evidence>
<evidence type="ECO:0000256" key="8">
    <source>
        <dbReference type="ARBA" id="ARBA00023034"/>
    </source>
</evidence>
<keyword evidence="10" id="KW-1015">Disulfide bond</keyword>
<keyword evidence="9" id="KW-0472">Membrane</keyword>
<dbReference type="GO" id="GO:0003828">
    <property type="term" value="F:alpha-N-acetylneuraminate alpha-2,8-sialyltransferase activity"/>
    <property type="evidence" value="ECO:0007669"/>
    <property type="project" value="TreeGrafter"/>
</dbReference>
<dbReference type="RefSeq" id="XP_026539737.1">
    <property type="nucleotide sequence ID" value="XM_026683952.1"/>
</dbReference>
<keyword evidence="13" id="KW-1185">Reference proteome</keyword>
<dbReference type="Proteomes" id="UP000504612">
    <property type="component" value="Unplaced"/>
</dbReference>
<reference evidence="14" key="1">
    <citation type="submission" date="2025-08" db="UniProtKB">
        <authorList>
            <consortium name="RefSeq"/>
        </authorList>
    </citation>
    <scope>IDENTIFICATION</scope>
</reference>
<evidence type="ECO:0000256" key="12">
    <source>
        <dbReference type="PIRSR" id="PIRSR005557-2"/>
    </source>
</evidence>
<keyword evidence="5" id="KW-0812">Transmembrane</keyword>
<gene>
    <name evidence="14" type="primary">LOC113422794</name>
</gene>
<evidence type="ECO:0000256" key="9">
    <source>
        <dbReference type="ARBA" id="ARBA00023136"/>
    </source>
</evidence>
<keyword evidence="4" id="KW-0808">Transferase</keyword>
<evidence type="ECO:0000256" key="11">
    <source>
        <dbReference type="ARBA" id="ARBA00023180"/>
    </source>
</evidence>
<accession>A0A6J1V8Y4</accession>
<dbReference type="GeneID" id="113422794"/>
<name>A0A6J1V8Y4_9SAUR</name>
<feature type="disulfide bond" evidence="12">
    <location>
        <begin position="108"/>
        <end position="255"/>
    </location>
</feature>
<evidence type="ECO:0000256" key="2">
    <source>
        <dbReference type="ARBA" id="ARBA00006003"/>
    </source>
</evidence>
<comment type="similarity">
    <text evidence="2">Belongs to the glycosyltransferase 29 family.</text>
</comment>
<dbReference type="GO" id="GO:0006491">
    <property type="term" value="P:N-glycan processing"/>
    <property type="evidence" value="ECO:0007669"/>
    <property type="project" value="TreeGrafter"/>
</dbReference>
<dbReference type="PIRSF" id="PIRSF005557">
    <property type="entry name" value="Sialyl_trans"/>
    <property type="match status" value="1"/>
</dbReference>
<dbReference type="InterPro" id="IPR012163">
    <property type="entry name" value="Sialyl_trans"/>
</dbReference>
<evidence type="ECO:0000256" key="5">
    <source>
        <dbReference type="ARBA" id="ARBA00022692"/>
    </source>
</evidence>
<dbReference type="KEGG" id="nss:113422794"/>
<dbReference type="Pfam" id="PF00777">
    <property type="entry name" value="Glyco_transf_29"/>
    <property type="match status" value="1"/>
</dbReference>
<evidence type="ECO:0000313" key="13">
    <source>
        <dbReference type="Proteomes" id="UP000504612"/>
    </source>
</evidence>
<dbReference type="Gene3D" id="3.90.1480.20">
    <property type="entry name" value="Glycosyl transferase family 29"/>
    <property type="match status" value="1"/>
</dbReference>
<dbReference type="AlphaFoldDB" id="A0A6J1V8Y4"/>
<evidence type="ECO:0000256" key="4">
    <source>
        <dbReference type="ARBA" id="ARBA00022679"/>
    </source>
</evidence>
<protein>
    <submittedName>
        <fullName evidence="14">Alpha-2,8-sialyltransferase 8F-like</fullName>
    </submittedName>
</protein>